<accession>A0ABD3MPR9</accession>
<dbReference type="EMBL" id="JALLBG020000089">
    <property type="protein sequence ID" value="KAL3766000.1"/>
    <property type="molecule type" value="Genomic_DNA"/>
</dbReference>
<dbReference type="Proteomes" id="UP001530293">
    <property type="component" value="Unassembled WGS sequence"/>
</dbReference>
<dbReference type="AlphaFoldDB" id="A0ABD3MPR9"/>
<protein>
    <submittedName>
        <fullName evidence="2">Uncharacterized protein</fullName>
    </submittedName>
</protein>
<comment type="caution">
    <text evidence="2">The sequence shown here is derived from an EMBL/GenBank/DDBJ whole genome shotgun (WGS) entry which is preliminary data.</text>
</comment>
<keyword evidence="1" id="KW-0472">Membrane</keyword>
<proteinExistence type="predicted"/>
<evidence type="ECO:0000313" key="2">
    <source>
        <dbReference type="EMBL" id="KAL3766000.1"/>
    </source>
</evidence>
<evidence type="ECO:0000256" key="1">
    <source>
        <dbReference type="SAM" id="Phobius"/>
    </source>
</evidence>
<organism evidence="2 3">
    <name type="scientific">Discostella pseudostelligera</name>
    <dbReference type="NCBI Taxonomy" id="259834"/>
    <lineage>
        <taxon>Eukaryota</taxon>
        <taxon>Sar</taxon>
        <taxon>Stramenopiles</taxon>
        <taxon>Ochrophyta</taxon>
        <taxon>Bacillariophyta</taxon>
        <taxon>Coscinodiscophyceae</taxon>
        <taxon>Thalassiosirophycidae</taxon>
        <taxon>Stephanodiscales</taxon>
        <taxon>Stephanodiscaceae</taxon>
        <taxon>Discostella</taxon>
    </lineage>
</organism>
<sequence length="344" mass="36502">MNTIASTSINSSPPITVPNSIQKVDGDSSCSSAIGCQDDAIVVAYTPKVMVSPSQTKNKNTKYEPQFTLLANEATIVTDGNVYDAIPIVDHQYDTWRKNILCCASIGLILLLIATVITGATTVIMMKSSSSRINTSIGLNSLDAGLLGDWVECTDSLQCSNGCCSSTFSQGVYKCTPLDGGYKPSTCIGESASESEEEKRLGDWEECTNSLQCINGCCSSTFSQGVYKCTPLDGGYLPGTCIGESDEETSLGDWVQCNSSLQCTDGCCSSTYSEGVFKCTPLIGGYLGDPDICISHAEESKGWDECTISEECSTGCCSVMYSDGVLRCTPLLGGYRNDTCVGDE</sequence>
<name>A0ABD3MPR9_9STRA</name>
<keyword evidence="1" id="KW-0812">Transmembrane</keyword>
<keyword evidence="1" id="KW-1133">Transmembrane helix</keyword>
<reference evidence="2 3" key="1">
    <citation type="submission" date="2024-10" db="EMBL/GenBank/DDBJ databases">
        <title>Updated reference genomes for cyclostephanoid diatoms.</title>
        <authorList>
            <person name="Roberts W.R."/>
            <person name="Alverson A.J."/>
        </authorList>
    </citation>
    <scope>NUCLEOTIDE SEQUENCE [LARGE SCALE GENOMIC DNA]</scope>
    <source>
        <strain evidence="2 3">AJA232-27</strain>
    </source>
</reference>
<evidence type="ECO:0000313" key="3">
    <source>
        <dbReference type="Proteomes" id="UP001530293"/>
    </source>
</evidence>
<gene>
    <name evidence="2" type="ORF">ACHAWU_002715</name>
</gene>
<keyword evidence="3" id="KW-1185">Reference proteome</keyword>
<feature type="transmembrane region" description="Helical" evidence="1">
    <location>
        <begin position="100"/>
        <end position="126"/>
    </location>
</feature>